<comment type="caution">
    <text evidence="3">The sequence shown here is derived from an EMBL/GenBank/DDBJ whole genome shotgun (WGS) entry which is preliminary data.</text>
</comment>
<evidence type="ECO:0000256" key="1">
    <source>
        <dbReference type="SAM" id="Phobius"/>
    </source>
</evidence>
<organism evidence="3 4">
    <name type="scientific">Pseudoxanthomonas taiwanensis J19</name>
    <dbReference type="NCBI Taxonomy" id="935569"/>
    <lineage>
        <taxon>Bacteria</taxon>
        <taxon>Pseudomonadati</taxon>
        <taxon>Pseudomonadota</taxon>
        <taxon>Gammaproteobacteria</taxon>
        <taxon>Lysobacterales</taxon>
        <taxon>Lysobacteraceae</taxon>
        <taxon>Pseudoxanthomonas</taxon>
    </lineage>
</organism>
<evidence type="ECO:0000313" key="3">
    <source>
        <dbReference type="EMBL" id="TWH01930.1"/>
    </source>
</evidence>
<feature type="transmembrane region" description="Helical" evidence="1">
    <location>
        <begin position="78"/>
        <end position="99"/>
    </location>
</feature>
<feature type="domain" description="CAAX prenyl protease 2/Lysostaphin resistance protein A-like" evidence="2">
    <location>
        <begin position="3"/>
        <end position="92"/>
    </location>
</feature>
<dbReference type="GO" id="GO:0004175">
    <property type="term" value="F:endopeptidase activity"/>
    <property type="evidence" value="ECO:0007669"/>
    <property type="project" value="UniProtKB-ARBA"/>
</dbReference>
<gene>
    <name evidence="3" type="ORF">L613_009700000060</name>
</gene>
<feature type="transmembrane region" description="Helical" evidence="1">
    <location>
        <begin position="6"/>
        <end position="25"/>
    </location>
</feature>
<sequence length="100" mass="10831">MFGWVLVSPLLETLVMGALLSWIFLPRTRSSALAILMSSVVWGLVHGLADWISGIANLANFAVFSFVYVRYLKFGAGWAVLAASITHAIHNSVVATLLVL</sequence>
<protein>
    <submittedName>
        <fullName evidence="3">CAAX prenyl protease-like protein</fullName>
    </submittedName>
</protein>
<keyword evidence="1" id="KW-0812">Transmembrane</keyword>
<dbReference type="Pfam" id="PF02517">
    <property type="entry name" value="Rce1-like"/>
    <property type="match status" value="1"/>
</dbReference>
<keyword evidence="1" id="KW-0472">Membrane</keyword>
<evidence type="ECO:0000313" key="4">
    <source>
        <dbReference type="Proteomes" id="UP000321583"/>
    </source>
</evidence>
<dbReference type="AlphaFoldDB" id="A0A562CWS6"/>
<proteinExistence type="predicted"/>
<accession>A0A562CWS6</accession>
<evidence type="ECO:0000259" key="2">
    <source>
        <dbReference type="Pfam" id="PF02517"/>
    </source>
</evidence>
<feature type="transmembrane region" description="Helical" evidence="1">
    <location>
        <begin position="55"/>
        <end position="71"/>
    </location>
</feature>
<keyword evidence="1" id="KW-1133">Transmembrane helix</keyword>
<name>A0A562CWS6_9GAMM</name>
<dbReference type="GO" id="GO:0080120">
    <property type="term" value="P:CAAX-box protein maturation"/>
    <property type="evidence" value="ECO:0007669"/>
    <property type="project" value="UniProtKB-ARBA"/>
</dbReference>
<reference evidence="3 4" key="1">
    <citation type="submission" date="2019-07" db="EMBL/GenBank/DDBJ databases">
        <title>Genome sequencing of lignin-degrading bacterial isolates.</title>
        <authorList>
            <person name="Gladden J."/>
        </authorList>
    </citation>
    <scope>NUCLEOTIDE SEQUENCE [LARGE SCALE GENOMIC DNA]</scope>
    <source>
        <strain evidence="3 4">J19</strain>
    </source>
</reference>
<dbReference type="InterPro" id="IPR003675">
    <property type="entry name" value="Rce1/LyrA-like_dom"/>
</dbReference>
<dbReference type="GO" id="GO:0006508">
    <property type="term" value="P:proteolysis"/>
    <property type="evidence" value="ECO:0007669"/>
    <property type="project" value="UniProtKB-KW"/>
</dbReference>
<keyword evidence="3" id="KW-0645">Protease</keyword>
<dbReference type="Proteomes" id="UP000321583">
    <property type="component" value="Unassembled WGS sequence"/>
</dbReference>
<dbReference type="EMBL" id="VLJS01000132">
    <property type="protein sequence ID" value="TWH01930.1"/>
    <property type="molecule type" value="Genomic_DNA"/>
</dbReference>
<keyword evidence="3" id="KW-0378">Hydrolase</keyword>
<keyword evidence="4" id="KW-1185">Reference proteome</keyword>